<proteinExistence type="predicted"/>
<evidence type="ECO:0008006" key="3">
    <source>
        <dbReference type="Google" id="ProtNLM"/>
    </source>
</evidence>
<dbReference type="AlphaFoldDB" id="A0AAD7FYD0"/>
<keyword evidence="2" id="KW-1185">Reference proteome</keyword>
<evidence type="ECO:0000313" key="1">
    <source>
        <dbReference type="EMBL" id="KAJ7646461.1"/>
    </source>
</evidence>
<reference evidence="1" key="1">
    <citation type="submission" date="2023-03" db="EMBL/GenBank/DDBJ databases">
        <title>Massive genome expansion in bonnet fungi (Mycena s.s.) driven by repeated elements and novel gene families across ecological guilds.</title>
        <authorList>
            <consortium name="Lawrence Berkeley National Laboratory"/>
            <person name="Harder C.B."/>
            <person name="Miyauchi S."/>
            <person name="Viragh M."/>
            <person name="Kuo A."/>
            <person name="Thoen E."/>
            <person name="Andreopoulos B."/>
            <person name="Lu D."/>
            <person name="Skrede I."/>
            <person name="Drula E."/>
            <person name="Henrissat B."/>
            <person name="Morin E."/>
            <person name="Kohler A."/>
            <person name="Barry K."/>
            <person name="LaButti K."/>
            <person name="Morin E."/>
            <person name="Salamov A."/>
            <person name="Lipzen A."/>
            <person name="Mereny Z."/>
            <person name="Hegedus B."/>
            <person name="Baldrian P."/>
            <person name="Stursova M."/>
            <person name="Weitz H."/>
            <person name="Taylor A."/>
            <person name="Grigoriev I.V."/>
            <person name="Nagy L.G."/>
            <person name="Martin F."/>
            <person name="Kauserud H."/>
        </authorList>
    </citation>
    <scope>NUCLEOTIDE SEQUENCE</scope>
    <source>
        <strain evidence="1">9284</strain>
    </source>
</reference>
<name>A0AAD7FYD0_9AGAR</name>
<dbReference type="Gene3D" id="3.80.10.10">
    <property type="entry name" value="Ribonuclease Inhibitor"/>
    <property type="match status" value="1"/>
</dbReference>
<gene>
    <name evidence="1" type="ORF">FB45DRAFT_176735</name>
</gene>
<evidence type="ECO:0000313" key="2">
    <source>
        <dbReference type="Proteomes" id="UP001221142"/>
    </source>
</evidence>
<comment type="caution">
    <text evidence="1">The sequence shown here is derived from an EMBL/GenBank/DDBJ whole genome shotgun (WGS) entry which is preliminary data.</text>
</comment>
<sequence>MIDSLDSSVASILGTNFVPTKAQCDDIRADLLPCVPRLESLNKRIRELTAERDELQAYVDSRTALVSYPRRLPPDVIREIFLACLPTHRNAVMSAQEAPLLLARICSAWRYIALTTPRLWSSLHIPVGFVLEKPEQRIPAVSLWLQRSGARPITLSLSFLNEIGSVGYVLAHEGFPGALLDCLAESASRWRKIEVWDVPQEVAQRFAAMIQADSSGAGVAKPPAPRQLSIYRTSRHYLADWRTAGSQLDTFLLQPVFCAWFTHLSLGSTGPRYGLSASDVFSVLRQCPRLIVFAFLPPQTWQAHETSSTSITHPLLQSFSILRAGDLSLKSLGRLLDNLDLPALQHLAIPTKSLASGALTSHSVSLSRMSPLLKTLHINLPSFTEAGVQQTLGHFCNLIELSVANARNPAHAWGTGSHPFSNSESCSPARLLRLLIPSRGETSICPSLQRLEIRGAGPVTGSTIQAFLMHRVELSSGFSRFVIDGPEAWGEPLSPEQCEVFRSCGVEFEFLLVPEKRLTAPAVVKSNAWTGLPSAEEVRTPWGVGSWE</sequence>
<dbReference type="EMBL" id="JARKIF010000002">
    <property type="protein sequence ID" value="KAJ7646461.1"/>
    <property type="molecule type" value="Genomic_DNA"/>
</dbReference>
<dbReference type="Proteomes" id="UP001221142">
    <property type="component" value="Unassembled WGS sequence"/>
</dbReference>
<organism evidence="1 2">
    <name type="scientific">Roridomyces roridus</name>
    <dbReference type="NCBI Taxonomy" id="1738132"/>
    <lineage>
        <taxon>Eukaryota</taxon>
        <taxon>Fungi</taxon>
        <taxon>Dikarya</taxon>
        <taxon>Basidiomycota</taxon>
        <taxon>Agaricomycotina</taxon>
        <taxon>Agaricomycetes</taxon>
        <taxon>Agaricomycetidae</taxon>
        <taxon>Agaricales</taxon>
        <taxon>Marasmiineae</taxon>
        <taxon>Mycenaceae</taxon>
        <taxon>Roridomyces</taxon>
    </lineage>
</organism>
<dbReference type="InterPro" id="IPR032675">
    <property type="entry name" value="LRR_dom_sf"/>
</dbReference>
<accession>A0AAD7FYD0</accession>
<protein>
    <recommendedName>
        <fullName evidence="3">F-box domain-containing protein</fullName>
    </recommendedName>
</protein>